<feature type="compositionally biased region" description="Low complexity" evidence="4">
    <location>
        <begin position="124"/>
        <end position="144"/>
    </location>
</feature>
<dbReference type="InterPro" id="IPR013785">
    <property type="entry name" value="Aldolase_TIM"/>
</dbReference>
<accession>A0A5Q4BHA0</accession>
<dbReference type="InterPro" id="IPR000771">
    <property type="entry name" value="FBA_II"/>
</dbReference>
<keyword evidence="6" id="KW-1185">Reference proteome</keyword>
<evidence type="ECO:0000256" key="3">
    <source>
        <dbReference type="RuleBase" id="RU366023"/>
    </source>
</evidence>
<feature type="compositionally biased region" description="Low complexity" evidence="4">
    <location>
        <begin position="152"/>
        <end position="174"/>
    </location>
</feature>
<dbReference type="Gene3D" id="3.20.20.70">
    <property type="entry name" value="Aldolase class I"/>
    <property type="match status" value="2"/>
</dbReference>
<organism evidence="5 6">
    <name type="scientific">Colletotrichum shisoi</name>
    <dbReference type="NCBI Taxonomy" id="2078593"/>
    <lineage>
        <taxon>Eukaryota</taxon>
        <taxon>Fungi</taxon>
        <taxon>Dikarya</taxon>
        <taxon>Ascomycota</taxon>
        <taxon>Pezizomycotina</taxon>
        <taxon>Sordariomycetes</taxon>
        <taxon>Hypocreomycetidae</taxon>
        <taxon>Glomerellales</taxon>
        <taxon>Glomerellaceae</taxon>
        <taxon>Colletotrichum</taxon>
        <taxon>Colletotrichum destructivum species complex</taxon>
    </lineage>
</organism>
<comment type="caution">
    <text evidence="5">The sequence shown here is derived from an EMBL/GenBank/DDBJ whole genome shotgun (WGS) entry which is preliminary data.</text>
</comment>
<dbReference type="UniPathway" id="UPA00109">
    <property type="reaction ID" value="UER00183"/>
</dbReference>
<feature type="active site" description="Proton donor" evidence="1">
    <location>
        <position position="66"/>
    </location>
</feature>
<evidence type="ECO:0000313" key="5">
    <source>
        <dbReference type="EMBL" id="TQN65939.1"/>
    </source>
</evidence>
<dbReference type="InterPro" id="IPR050246">
    <property type="entry name" value="Class_II_FBP_aldolase"/>
</dbReference>
<feature type="binding site" evidence="2">
    <location>
        <position position="67"/>
    </location>
    <ligand>
        <name>Zn(2+)</name>
        <dbReference type="ChEBI" id="CHEBI:29105"/>
        <label>1</label>
        <note>catalytic</note>
    </ligand>
</feature>
<dbReference type="PIRSF" id="PIRSF001359">
    <property type="entry name" value="F_bP_aldolase_II"/>
    <property type="match status" value="1"/>
</dbReference>
<comment type="similarity">
    <text evidence="3">Belongs to the class II fructose-bisphosphate aldolase family.</text>
</comment>
<comment type="catalytic activity">
    <reaction evidence="3">
        <text>beta-D-fructose 1,6-bisphosphate = D-glyceraldehyde 3-phosphate + dihydroxyacetone phosphate</text>
        <dbReference type="Rhea" id="RHEA:14729"/>
        <dbReference type="ChEBI" id="CHEBI:32966"/>
        <dbReference type="ChEBI" id="CHEBI:57642"/>
        <dbReference type="ChEBI" id="CHEBI:59776"/>
        <dbReference type="EC" id="4.1.2.13"/>
    </reaction>
</comment>
<comment type="cofactor">
    <cofactor evidence="2 3">
        <name>Zn(2+)</name>
        <dbReference type="ChEBI" id="CHEBI:29105"/>
    </cofactor>
    <text evidence="2 3">Binds 2 Zn(2+) ions per subunit. One is catalytic and the other provides a structural contribution.</text>
</comment>
<dbReference type="PANTHER" id="PTHR30304">
    <property type="entry name" value="D-TAGATOSE-1,6-BISPHOSPHATE ALDOLASE"/>
    <property type="match status" value="1"/>
</dbReference>
<keyword evidence="2 3" id="KW-0479">Metal-binding</keyword>
<evidence type="ECO:0000256" key="2">
    <source>
        <dbReference type="PIRSR" id="PIRSR001359-3"/>
    </source>
</evidence>
<dbReference type="EMBL" id="PUHP01001390">
    <property type="protein sequence ID" value="TQN65939.1"/>
    <property type="molecule type" value="Genomic_DNA"/>
</dbReference>
<gene>
    <name evidence="5" type="ORF">CSHISOI_09486</name>
</gene>
<name>A0A5Q4BHA0_9PEZI</name>
<dbReference type="OrthoDB" id="2558351at2759"/>
<feature type="binding site" evidence="2">
    <location>
        <position position="201"/>
    </location>
    <ligand>
        <name>Zn(2+)</name>
        <dbReference type="ChEBI" id="CHEBI:29105"/>
        <label>1</label>
        <note>catalytic</note>
    </ligand>
</feature>
<proteinExistence type="inferred from homology"/>
<reference evidence="5 6" key="1">
    <citation type="journal article" date="2019" name="Sci. Rep.">
        <title>Colletotrichum shisoi sp. nov., an anthracnose pathogen of Perilla frutescens in Japan: molecular phylogenetic, morphological and genomic evidence.</title>
        <authorList>
            <person name="Gan P."/>
            <person name="Tsushima A."/>
            <person name="Hiroyama R."/>
            <person name="Narusaka M."/>
            <person name="Takano Y."/>
            <person name="Narusaka Y."/>
            <person name="Kawaradani M."/>
            <person name="Damm U."/>
            <person name="Shirasu K."/>
        </authorList>
    </citation>
    <scope>NUCLEOTIDE SEQUENCE [LARGE SCALE GENOMIC DNA]</scope>
    <source>
        <strain evidence="5 6">PG-2018a</strain>
    </source>
</reference>
<feature type="region of interest" description="Disordered" evidence="4">
    <location>
        <begin position="108"/>
        <end position="177"/>
    </location>
</feature>
<evidence type="ECO:0000313" key="6">
    <source>
        <dbReference type="Proteomes" id="UP000326340"/>
    </source>
</evidence>
<keyword evidence="3" id="KW-0324">Glycolysis</keyword>
<comment type="pathway">
    <text evidence="3">Carbohydrate degradation; glycolysis; D-glyceraldehyde 3-phosphate and glycerone phosphate from D-glucose: step 4/4.</text>
</comment>
<dbReference type="GO" id="GO:0006096">
    <property type="term" value="P:glycolytic process"/>
    <property type="evidence" value="ECO:0007669"/>
    <property type="project" value="UniProtKB-UniPathway"/>
</dbReference>
<dbReference type="GO" id="GO:0008270">
    <property type="term" value="F:zinc ion binding"/>
    <property type="evidence" value="ECO:0007669"/>
    <property type="project" value="UniProtKB-UniRule"/>
</dbReference>
<sequence>MSVWSDKKSQNRTLRILQAATEGIYGVLAAVAYNVEHLTALQLPTLPWAVAAAVQSATVPLALQLDHAQDEAQIRDMAAALPFDSIMVDMSHHDHAENLARTKVLARVLPRPRHRRRGRERDASTAARTASRTRGTWRLCSPAARRSRTSSRPRSTSWRPASATSTATTAPRAAGPEGLDYERLARVNAQIGGRRVLMALHGANGFSAEILQRCIRNGAIKLNVNKLLLEVWNAHLQENAARKPLSQLMEDGMNILQEEVERWVDICGSAGKA</sequence>
<evidence type="ECO:0000256" key="4">
    <source>
        <dbReference type="SAM" id="MobiDB-lite"/>
    </source>
</evidence>
<keyword evidence="2 3" id="KW-0862">Zinc</keyword>
<dbReference type="GO" id="GO:0004332">
    <property type="term" value="F:fructose-bisphosphate aldolase activity"/>
    <property type="evidence" value="ECO:0007669"/>
    <property type="project" value="UniProtKB-EC"/>
</dbReference>
<protein>
    <recommendedName>
        <fullName evidence="3">Fructose-bisphosphate aldolase</fullName>
        <shortName evidence="3">FBP aldolase</shortName>
        <ecNumber evidence="3">4.1.2.13</ecNumber>
    </recommendedName>
</protein>
<dbReference type="Proteomes" id="UP000326340">
    <property type="component" value="Unassembled WGS sequence"/>
</dbReference>
<feature type="binding site" evidence="2">
    <location>
        <position position="89"/>
    </location>
    <ligand>
        <name>Zn(2+)</name>
        <dbReference type="ChEBI" id="CHEBI:29105"/>
        <label>2</label>
    </ligand>
</feature>
<dbReference type="PANTHER" id="PTHR30304:SF0">
    <property type="entry name" value="D-TAGATOSE-1,6-BISPHOSPHATE ALDOLASE SUBUNIT GATY-RELATED"/>
    <property type="match status" value="1"/>
</dbReference>
<dbReference type="Pfam" id="PF01116">
    <property type="entry name" value="F_bP_aldolase"/>
    <property type="match status" value="2"/>
</dbReference>
<evidence type="ECO:0000256" key="1">
    <source>
        <dbReference type="PIRSR" id="PIRSR001359-1"/>
    </source>
</evidence>
<dbReference type="SUPFAM" id="SSF51569">
    <property type="entry name" value="Aldolase"/>
    <property type="match status" value="2"/>
</dbReference>
<comment type="function">
    <text evidence="3">Catalyzes the aldol condensation of dihydroxyacetone phosphate (DHAP or glycerone-phosphate) with glyceraldehyde 3-phosphate (G3P) to form fructose 1,6-bisphosphate (FBP) in gluconeogenesis and the reverse reaction in glycolysis.</text>
</comment>
<keyword evidence="3" id="KW-0456">Lyase</keyword>
<dbReference type="EC" id="4.1.2.13" evidence="3"/>
<dbReference type="AlphaFoldDB" id="A0A5Q4BHA0"/>